<comment type="caution">
    <text evidence="2">The sequence shown here is derived from an EMBL/GenBank/DDBJ whole genome shotgun (WGS) entry which is preliminary data.</text>
</comment>
<keyword evidence="1" id="KW-0732">Signal</keyword>
<feature type="chain" id="PRO_5035204468" evidence="1">
    <location>
        <begin position="22"/>
        <end position="233"/>
    </location>
</feature>
<evidence type="ECO:0000313" key="2">
    <source>
        <dbReference type="EMBL" id="CAH0110980.1"/>
    </source>
</evidence>
<name>A0A8J2RUI7_9CRUS</name>
<protein>
    <submittedName>
        <fullName evidence="2">Uncharacterized protein</fullName>
    </submittedName>
</protein>
<dbReference type="EMBL" id="CAKKLH010000309">
    <property type="protein sequence ID" value="CAH0110980.1"/>
    <property type="molecule type" value="Genomic_DNA"/>
</dbReference>
<accession>A0A8J2RUI7</accession>
<proteinExistence type="predicted"/>
<evidence type="ECO:0000256" key="1">
    <source>
        <dbReference type="SAM" id="SignalP"/>
    </source>
</evidence>
<reference evidence="2" key="1">
    <citation type="submission" date="2021-11" db="EMBL/GenBank/DDBJ databases">
        <authorList>
            <person name="Schell T."/>
        </authorList>
    </citation>
    <scope>NUCLEOTIDE SEQUENCE</scope>
    <source>
        <strain evidence="2">M5</strain>
    </source>
</reference>
<organism evidence="2 3">
    <name type="scientific">Daphnia galeata</name>
    <dbReference type="NCBI Taxonomy" id="27404"/>
    <lineage>
        <taxon>Eukaryota</taxon>
        <taxon>Metazoa</taxon>
        <taxon>Ecdysozoa</taxon>
        <taxon>Arthropoda</taxon>
        <taxon>Crustacea</taxon>
        <taxon>Branchiopoda</taxon>
        <taxon>Diplostraca</taxon>
        <taxon>Cladocera</taxon>
        <taxon>Anomopoda</taxon>
        <taxon>Daphniidae</taxon>
        <taxon>Daphnia</taxon>
    </lineage>
</organism>
<sequence>MASRLIIAIAAVAVLSVCCDASTLKPSHKMEDLKEEKQLHWNKTVTKMVNTTSKLADKVETVLNKTADTVFIAADMIGGVASGLSAKVVEKFTEGANKWSALKNKSAEKMTNTHTKMETAKKEFHDKLAAGVEKLVEKGNQLVSFVVGVVDGVVGKVGDKIQETKSKVQEHKSENKARIFFVPLPSKFPTSSARIVAPVQPVSTPVAVPAEILVKQENTSTMETSTPQSIYSY</sequence>
<dbReference type="OrthoDB" id="6363168at2759"/>
<gene>
    <name evidence="2" type="ORF">DGAL_LOCUS14589</name>
</gene>
<feature type="signal peptide" evidence="1">
    <location>
        <begin position="1"/>
        <end position="21"/>
    </location>
</feature>
<keyword evidence="3" id="KW-1185">Reference proteome</keyword>
<evidence type="ECO:0000313" key="3">
    <source>
        <dbReference type="Proteomes" id="UP000789390"/>
    </source>
</evidence>
<dbReference type="Proteomes" id="UP000789390">
    <property type="component" value="Unassembled WGS sequence"/>
</dbReference>
<dbReference type="AlphaFoldDB" id="A0A8J2RUI7"/>